<keyword evidence="1" id="KW-0732">Signal</keyword>
<dbReference type="EMBL" id="HBEY01023913">
    <property type="protein sequence ID" value="CAD8608019.1"/>
    <property type="molecule type" value="Transcribed_RNA"/>
</dbReference>
<feature type="chain" id="PRO_5031275988" description="Calcineurin-like phosphoesterase domain-containing protein" evidence="1">
    <location>
        <begin position="26"/>
        <end position="288"/>
    </location>
</feature>
<dbReference type="AlphaFoldDB" id="A0A7S0LBR6"/>
<dbReference type="Gene3D" id="2.60.20.10">
    <property type="entry name" value="Crystallins"/>
    <property type="match status" value="1"/>
</dbReference>
<name>A0A7S0LBR6_9EUKA</name>
<evidence type="ECO:0000256" key="1">
    <source>
        <dbReference type="SAM" id="SignalP"/>
    </source>
</evidence>
<feature type="signal peptide" evidence="1">
    <location>
        <begin position="1"/>
        <end position="25"/>
    </location>
</feature>
<reference evidence="2" key="1">
    <citation type="submission" date="2021-01" db="EMBL/GenBank/DDBJ databases">
        <authorList>
            <person name="Corre E."/>
            <person name="Pelletier E."/>
            <person name="Niang G."/>
            <person name="Scheremetjew M."/>
            <person name="Finn R."/>
            <person name="Kale V."/>
            <person name="Holt S."/>
            <person name="Cochrane G."/>
            <person name="Meng A."/>
            <person name="Brown T."/>
            <person name="Cohen L."/>
        </authorList>
    </citation>
    <scope>NUCLEOTIDE SEQUENCE</scope>
    <source>
        <strain evidence="2">PLY182g</strain>
    </source>
</reference>
<sequence length="288" mass="31797">MPLRVPRQTTLAACVSLLLAHGRSCLVTVYGAGMLGTDLHGWLAKFRQGEYDVNQFLQHGAKNNEASAIRVEGPGCVAHLYGDEGFAGWSVAFPEGFFPYTRFIEMGAKNDETSAIKVLRDHGQLASMTPTDPADTWPVPPLEDVLAPTDGLQPKSTPKDREYDADAYLAMAKQQAAPAYMFHGNHESVYAYPGAKPDAYPPSKYEYRDKDAAAELTHRADYSWSGNGLARCTDNIKWVDQFGHGCDKYVKDGHCDPFKGKFTPGHEWLGENPEFKRPQDNCCACGKK</sequence>
<organism evidence="2">
    <name type="scientific">Coccolithus braarudii</name>
    <dbReference type="NCBI Taxonomy" id="221442"/>
    <lineage>
        <taxon>Eukaryota</taxon>
        <taxon>Haptista</taxon>
        <taxon>Haptophyta</taxon>
        <taxon>Prymnesiophyceae</taxon>
        <taxon>Coccolithales</taxon>
        <taxon>Coccolithaceae</taxon>
        <taxon>Coccolithus</taxon>
    </lineage>
</organism>
<evidence type="ECO:0000313" key="2">
    <source>
        <dbReference type="EMBL" id="CAD8608019.1"/>
    </source>
</evidence>
<evidence type="ECO:0008006" key="3">
    <source>
        <dbReference type="Google" id="ProtNLM"/>
    </source>
</evidence>
<protein>
    <recommendedName>
        <fullName evidence="3">Calcineurin-like phosphoesterase domain-containing protein</fullName>
    </recommendedName>
</protein>
<accession>A0A7S0LBR6</accession>
<gene>
    <name evidence="2" type="ORF">CPEL01642_LOCUS11396</name>
</gene>
<proteinExistence type="predicted"/>